<dbReference type="EMBL" id="QHCS01000010">
    <property type="protein sequence ID" value="RHX83299.1"/>
    <property type="molecule type" value="Genomic_DNA"/>
</dbReference>
<dbReference type="RefSeq" id="WP_118984026.1">
    <property type="nucleotide sequence ID" value="NZ_QHCS01000010.1"/>
</dbReference>
<accession>A0A8B3CL46</accession>
<gene>
    <name evidence="3" type="ORF">DLM78_22625</name>
</gene>
<evidence type="ECO:0000256" key="2">
    <source>
        <dbReference type="SAM" id="Phobius"/>
    </source>
</evidence>
<evidence type="ECO:0000313" key="4">
    <source>
        <dbReference type="Proteomes" id="UP000266669"/>
    </source>
</evidence>
<comment type="caution">
    <text evidence="3">The sequence shown here is derived from an EMBL/GenBank/DDBJ whole genome shotgun (WGS) entry which is preliminary data.</text>
</comment>
<proteinExistence type="predicted"/>
<evidence type="ECO:0000313" key="3">
    <source>
        <dbReference type="EMBL" id="RHX83299.1"/>
    </source>
</evidence>
<dbReference type="Proteomes" id="UP000266669">
    <property type="component" value="Unassembled WGS sequence"/>
</dbReference>
<name>A0A8B3CL46_9LEPT</name>
<keyword evidence="2" id="KW-0472">Membrane</keyword>
<keyword evidence="2" id="KW-1133">Transmembrane helix</keyword>
<feature type="transmembrane region" description="Helical" evidence="2">
    <location>
        <begin position="630"/>
        <end position="655"/>
    </location>
</feature>
<sequence length="679" mass="78629">MENQKVVTYSLLGQISDSETLFSGPLDIFIPLIKRVLHKLNLEGVHSGDNINLIKKKADVEYGVDFPRPVLKYILAGIKKEYPNNLNIAFNDDESFVIENFQFLDYEENIQKSLINVNIVQESFQKFCESNHINLDEYGSIFDFIDQNKIELSKYLSFTKAKHDSDFTNEALFADYFRSIPPLFEIIKDIYLGSIISTYLTYSPGRVNANVELLFDTNFILGLMDLNTPESTHTCRKLLEICNNYGYKFSIMPDTIEEISRLVNKKIETFDTSFISKNANKEDVLNACERRGLKPFQLMHFVDNIVKELRKYNIYVLNDVTKYRNDAKYSKIFGVFRKVRNSDFAALHDATAIQYVKAKRGGAIKEFDRVNCWFVNNSTKHDASNGDKIALSGYQPDSISADELISILWLSNPSIIPQKGEVSDIGLSALISVTLNASLPKANILRELEDNIYKYKNEDLTDSDVVRISQRISSRKLKNIEELNKLAQNDRKAFIQNIIKESNIEKEVQEAILSELRNYSINLSTKLESYNTKEKNLENERIGYLKTEEEYKEKILHKEIEHIKSINELRKYKRDEYIKRKIGDWRWATWKQILFVIGIYVIGFLGVYINSSFNIENVMRINFDPNTYNILVKIFAFSGTALVTFFSSILVMKYVNYSNIEAYSKRLIMPDELNDLPFP</sequence>
<organism evidence="3 4">
    <name type="scientific">Leptospira stimsonii</name>
    <dbReference type="NCBI Taxonomy" id="2202203"/>
    <lineage>
        <taxon>Bacteria</taxon>
        <taxon>Pseudomonadati</taxon>
        <taxon>Spirochaetota</taxon>
        <taxon>Spirochaetia</taxon>
        <taxon>Leptospirales</taxon>
        <taxon>Leptospiraceae</taxon>
        <taxon>Leptospira</taxon>
    </lineage>
</organism>
<dbReference type="AlphaFoldDB" id="A0A8B3CL46"/>
<keyword evidence="2" id="KW-0812">Transmembrane</keyword>
<reference evidence="4" key="1">
    <citation type="submission" date="2018-05" db="EMBL/GenBank/DDBJ databases">
        <title>Leptospira yasudae sp. nov. and Leptospira stimsonii sp. nov., two pathogenic species of the genus Leptospira isolated from environmental sources.</title>
        <authorList>
            <person name="Casanovas-Massana A."/>
            <person name="Hamond C."/>
            <person name="Santos L.A."/>
            <person name="Hacker K.P."/>
            <person name="Balassiano I."/>
            <person name="Medeiros M.A."/>
            <person name="Reis M.G."/>
            <person name="Ko A.I."/>
            <person name="Wunder E.A."/>
        </authorList>
    </citation>
    <scope>NUCLEOTIDE SEQUENCE [LARGE SCALE GENOMIC DNA]</scope>
    <source>
        <strain evidence="4">AMB6-RJ</strain>
    </source>
</reference>
<keyword evidence="1" id="KW-0175">Coiled coil</keyword>
<evidence type="ECO:0000256" key="1">
    <source>
        <dbReference type="SAM" id="Coils"/>
    </source>
</evidence>
<feature type="transmembrane region" description="Helical" evidence="2">
    <location>
        <begin position="589"/>
        <end position="610"/>
    </location>
</feature>
<feature type="coiled-coil region" evidence="1">
    <location>
        <begin position="477"/>
        <end position="540"/>
    </location>
</feature>
<protein>
    <submittedName>
        <fullName evidence="3">Uncharacterized protein</fullName>
    </submittedName>
</protein>